<protein>
    <submittedName>
        <fullName evidence="1">Uncharacterized protein</fullName>
    </submittedName>
</protein>
<gene>
    <name evidence="1" type="ORF">LCGC14_2016230</name>
</gene>
<organism evidence="1">
    <name type="scientific">marine sediment metagenome</name>
    <dbReference type="NCBI Taxonomy" id="412755"/>
    <lineage>
        <taxon>unclassified sequences</taxon>
        <taxon>metagenomes</taxon>
        <taxon>ecological metagenomes</taxon>
    </lineage>
</organism>
<accession>A0A0F9EZ29</accession>
<evidence type="ECO:0000313" key="1">
    <source>
        <dbReference type="EMBL" id="KKL79304.1"/>
    </source>
</evidence>
<dbReference type="AlphaFoldDB" id="A0A0F9EZ29"/>
<reference evidence="1" key="1">
    <citation type="journal article" date="2015" name="Nature">
        <title>Complex archaea that bridge the gap between prokaryotes and eukaryotes.</title>
        <authorList>
            <person name="Spang A."/>
            <person name="Saw J.H."/>
            <person name="Jorgensen S.L."/>
            <person name="Zaremba-Niedzwiedzka K."/>
            <person name="Martijn J."/>
            <person name="Lind A.E."/>
            <person name="van Eijk R."/>
            <person name="Schleper C."/>
            <person name="Guy L."/>
            <person name="Ettema T.J."/>
        </authorList>
    </citation>
    <scope>NUCLEOTIDE SEQUENCE</scope>
</reference>
<proteinExistence type="predicted"/>
<name>A0A0F9EZ29_9ZZZZ</name>
<dbReference type="EMBL" id="LAZR01023211">
    <property type="protein sequence ID" value="KKL79304.1"/>
    <property type="molecule type" value="Genomic_DNA"/>
</dbReference>
<feature type="non-terminal residue" evidence="1">
    <location>
        <position position="1"/>
    </location>
</feature>
<sequence length="70" mass="7196">QQADLLTQYTGVTPNLLRVALLTLHTAGSQQGWVGTGIVQMTQGAAADGIQTLSGTVQFDDGISTFSSAS</sequence>
<comment type="caution">
    <text evidence="1">The sequence shown here is derived from an EMBL/GenBank/DDBJ whole genome shotgun (WGS) entry which is preliminary data.</text>
</comment>